<dbReference type="RefSeq" id="XP_013230261.1">
    <property type="nucleotide sequence ID" value="XM_013374807.1"/>
</dbReference>
<evidence type="ECO:0000313" key="3">
    <source>
        <dbReference type="Proteomes" id="UP000030747"/>
    </source>
</evidence>
<proteinExistence type="predicted"/>
<organism evidence="2 3">
    <name type="scientific">Eimeria tenella</name>
    <name type="common">Coccidian parasite</name>
    <dbReference type="NCBI Taxonomy" id="5802"/>
    <lineage>
        <taxon>Eukaryota</taxon>
        <taxon>Sar</taxon>
        <taxon>Alveolata</taxon>
        <taxon>Apicomplexa</taxon>
        <taxon>Conoidasida</taxon>
        <taxon>Coccidia</taxon>
        <taxon>Eucoccidiorida</taxon>
        <taxon>Eimeriorina</taxon>
        <taxon>Eimeriidae</taxon>
        <taxon>Eimeria</taxon>
    </lineage>
</organism>
<evidence type="ECO:0000313" key="2">
    <source>
        <dbReference type="EMBL" id="CDJ39506.1"/>
    </source>
</evidence>
<dbReference type="OrthoDB" id="270127at2759"/>
<name>U6KNF5_EIMTE</name>
<feature type="region of interest" description="Disordered" evidence="1">
    <location>
        <begin position="343"/>
        <end position="377"/>
    </location>
</feature>
<dbReference type="VEuPathDB" id="ToxoDB:ETH2_1040400"/>
<accession>U6KNF5</accession>
<reference evidence="2" key="1">
    <citation type="submission" date="2013-10" db="EMBL/GenBank/DDBJ databases">
        <title>Genomic analysis of the causative agents of coccidiosis in chickens.</title>
        <authorList>
            <person name="Reid A.J."/>
            <person name="Blake D."/>
            <person name="Billington K."/>
            <person name="Browne H."/>
            <person name="Dunn M."/>
            <person name="Hung S."/>
            <person name="Kawahara F."/>
            <person name="Miranda-Saavedra D."/>
            <person name="Mourier T."/>
            <person name="Nagra H."/>
            <person name="Otto T.D."/>
            <person name="Rawlings N."/>
            <person name="Sanchez A."/>
            <person name="Sanders M."/>
            <person name="Subramaniam C."/>
            <person name="Tay Y."/>
            <person name="Dear P."/>
            <person name="Doerig C."/>
            <person name="Gruber A."/>
            <person name="Parkinson J."/>
            <person name="Shirley M."/>
            <person name="Wan K.L."/>
            <person name="Berriman M."/>
            <person name="Tomley F."/>
            <person name="Pain A."/>
        </authorList>
    </citation>
    <scope>NUCLEOTIDE SEQUENCE [LARGE SCALE GENOMIC DNA]</scope>
    <source>
        <strain evidence="2">Houghton</strain>
    </source>
</reference>
<dbReference type="GeneID" id="25252550"/>
<dbReference type="InterPro" id="IPR036850">
    <property type="entry name" value="NDK-like_dom_sf"/>
</dbReference>
<dbReference type="VEuPathDB" id="ToxoDB:ETH_00016995"/>
<dbReference type="Gene3D" id="3.30.70.141">
    <property type="entry name" value="Nucleoside diphosphate kinase-like domain"/>
    <property type="match status" value="1"/>
</dbReference>
<feature type="compositionally biased region" description="Low complexity" evidence="1">
    <location>
        <begin position="364"/>
        <end position="377"/>
    </location>
</feature>
<dbReference type="AlphaFoldDB" id="U6KNF5"/>
<dbReference type="EMBL" id="HG674448">
    <property type="protein sequence ID" value="CDJ39506.1"/>
    <property type="molecule type" value="Genomic_DNA"/>
</dbReference>
<dbReference type="Proteomes" id="UP000030747">
    <property type="component" value="Unassembled WGS sequence"/>
</dbReference>
<gene>
    <name evidence="2" type="ORF">ETH_00016995</name>
</gene>
<evidence type="ECO:0000256" key="1">
    <source>
        <dbReference type="SAM" id="MobiDB-lite"/>
    </source>
</evidence>
<sequence>MFFSGGFAGIAASVSGDAIFLHFIRLLQHAPKNRAEAARFLELLFGSPPHPLPLIRPQRTFAVFLIKELPLLQLHLEQEDHMQQKQQQLHSQQQTQQQQQQIRKLLKQRGFYILWEREMKLDKEAVGLLCQEWQDRPGYDSLSSSLEGQPAWTLLLARTGAPRVFSDLLGSCCPMPLGAAAAAAAVTAAAAAAAAATAARVLASENGGSSSSGEILAARMRAERAAATAAAAAAAVGMPRPSSFCGMARRCVGFAAATEEEAAALATVCSDRQLPLLLPPTAANTAASYLLEAGDAIEGPSACLKALCEQNPRPQGLKAIAWMGHWIEDEVKRERQLKQDLANSANLANSVRPGEEGKNAAEKQQQQLQQQQNRQNPQPELLKVAVAAEEPARALRDLLNLKLSQRKTCSSSSTCGSNSNCNHAMLISVENELGAKDWRLLTRAFSEVQPLTFIPQGTVVSGAAALTALARAEATGRLVKYCSSTSTRTALAAALRPSLLFVFADSGLPLAPLLQRLCCSLGLAHIDMDKLAVSAAPGVVAAASGAVKVKVSQASLSAAVTCPALIDKVAELQKEGKNLSPKLLPSNCWLEAFKLKKQ</sequence>
<keyword evidence="3" id="KW-1185">Reference proteome</keyword>
<reference evidence="2" key="2">
    <citation type="submission" date="2013-10" db="EMBL/GenBank/DDBJ databases">
        <authorList>
            <person name="Aslett M."/>
        </authorList>
    </citation>
    <scope>NUCLEOTIDE SEQUENCE [LARGE SCALE GENOMIC DNA]</scope>
    <source>
        <strain evidence="2">Houghton</strain>
    </source>
</reference>
<dbReference type="SUPFAM" id="SSF54919">
    <property type="entry name" value="Nucleoside diphosphate kinase, NDK"/>
    <property type="match status" value="1"/>
</dbReference>
<protein>
    <submittedName>
        <fullName evidence="2">Uncharacterized protein</fullName>
    </submittedName>
</protein>